<feature type="compositionally biased region" description="Basic and acidic residues" evidence="1">
    <location>
        <begin position="323"/>
        <end position="334"/>
    </location>
</feature>
<evidence type="ECO:0000256" key="1">
    <source>
        <dbReference type="SAM" id="MobiDB-lite"/>
    </source>
</evidence>
<feature type="compositionally biased region" description="Polar residues" evidence="1">
    <location>
        <begin position="309"/>
        <end position="319"/>
    </location>
</feature>
<keyword evidence="3" id="KW-1185">Reference proteome</keyword>
<dbReference type="InterPro" id="IPR004252">
    <property type="entry name" value="Probable_transposase_24"/>
</dbReference>
<protein>
    <submittedName>
        <fullName evidence="2">Uncharacterized protein</fullName>
    </submittedName>
</protein>
<reference evidence="2 3" key="1">
    <citation type="submission" date="2019-01" db="EMBL/GenBank/DDBJ databases">
        <title>Sequencing of cultivated peanut Arachis hypogaea provides insights into genome evolution and oil improvement.</title>
        <authorList>
            <person name="Chen X."/>
        </authorList>
    </citation>
    <scope>NUCLEOTIDE SEQUENCE [LARGE SCALE GENOMIC DNA]</scope>
    <source>
        <strain evidence="3">cv. Fuhuasheng</strain>
        <tissue evidence="2">Leaves</tissue>
    </source>
</reference>
<comment type="caution">
    <text evidence="2">The sequence shown here is derived from an EMBL/GenBank/DDBJ whole genome shotgun (WGS) entry which is preliminary data.</text>
</comment>
<feature type="region of interest" description="Disordered" evidence="1">
    <location>
        <begin position="309"/>
        <end position="334"/>
    </location>
</feature>
<feature type="region of interest" description="Disordered" evidence="1">
    <location>
        <begin position="1"/>
        <end position="31"/>
    </location>
</feature>
<organism evidence="2 3">
    <name type="scientific">Arachis hypogaea</name>
    <name type="common">Peanut</name>
    <dbReference type="NCBI Taxonomy" id="3818"/>
    <lineage>
        <taxon>Eukaryota</taxon>
        <taxon>Viridiplantae</taxon>
        <taxon>Streptophyta</taxon>
        <taxon>Embryophyta</taxon>
        <taxon>Tracheophyta</taxon>
        <taxon>Spermatophyta</taxon>
        <taxon>Magnoliopsida</taxon>
        <taxon>eudicotyledons</taxon>
        <taxon>Gunneridae</taxon>
        <taxon>Pentapetalae</taxon>
        <taxon>rosids</taxon>
        <taxon>fabids</taxon>
        <taxon>Fabales</taxon>
        <taxon>Fabaceae</taxon>
        <taxon>Papilionoideae</taxon>
        <taxon>50 kb inversion clade</taxon>
        <taxon>dalbergioids sensu lato</taxon>
        <taxon>Dalbergieae</taxon>
        <taxon>Pterocarpus clade</taxon>
        <taxon>Arachis</taxon>
    </lineage>
</organism>
<evidence type="ECO:0000313" key="3">
    <source>
        <dbReference type="Proteomes" id="UP000289738"/>
    </source>
</evidence>
<sequence>MEATMTHSQGSTCRQEKELPSKSARKETTSIINDVEECDSLQERSTKKKKTRQFTSIPIDTFLQLNNEFNGEEQLDENEGDNIKEQEKDYINPTKAEEIDNTLKDNCEKNMRIYTAKFIILIQGKKMVLARVNDNWRRYKTTIKQTHFLPYKCINEILKNRPKSILGSHFRKLIKMSTQNKKNRAQQKFVHRKGPINFARIRTRLATFKENNESPTQAEIFIETRQSTKGKSLDEDNLDVHLQAENKKSKESAIRAFQSIFGKEKAGRKNEEIATLKQQHAAEKETLEGKIMLQQKSLGVDLEMLAAQLGSTSGNPNNDANEDEIHVEGEIELN</sequence>
<dbReference type="EMBL" id="SDMP01000012">
    <property type="protein sequence ID" value="RYR25839.1"/>
    <property type="molecule type" value="Genomic_DNA"/>
</dbReference>
<feature type="compositionally biased region" description="Basic and acidic residues" evidence="1">
    <location>
        <begin position="14"/>
        <end position="28"/>
    </location>
</feature>
<feature type="compositionally biased region" description="Polar residues" evidence="1">
    <location>
        <begin position="1"/>
        <end position="13"/>
    </location>
</feature>
<dbReference type="PANTHER" id="PTHR33144:SF16">
    <property type="entry name" value="OS02G0129000 PROTEIN"/>
    <property type="match status" value="1"/>
</dbReference>
<dbReference type="Pfam" id="PF03004">
    <property type="entry name" value="Transposase_24"/>
    <property type="match status" value="1"/>
</dbReference>
<dbReference type="AlphaFoldDB" id="A0A445AHB1"/>
<gene>
    <name evidence="2" type="ORF">Ahy_B02g059848</name>
</gene>
<name>A0A445AHB1_ARAHY</name>
<evidence type="ECO:0000313" key="2">
    <source>
        <dbReference type="EMBL" id="RYR25839.1"/>
    </source>
</evidence>
<accession>A0A445AHB1</accession>
<proteinExistence type="predicted"/>
<dbReference type="PANTHER" id="PTHR33144">
    <property type="entry name" value="OS10G0409366 PROTEIN-RELATED"/>
    <property type="match status" value="1"/>
</dbReference>
<dbReference type="Proteomes" id="UP000289738">
    <property type="component" value="Chromosome B02"/>
</dbReference>